<dbReference type="eggNOG" id="COG3291">
    <property type="taxonomic scope" value="Bacteria"/>
</dbReference>
<organism evidence="2 3">
    <name type="scientific">Haliangium ochraceum (strain DSM 14365 / JCM 11303 / SMP-2)</name>
    <dbReference type="NCBI Taxonomy" id="502025"/>
    <lineage>
        <taxon>Bacteria</taxon>
        <taxon>Pseudomonadati</taxon>
        <taxon>Myxococcota</taxon>
        <taxon>Polyangia</taxon>
        <taxon>Haliangiales</taxon>
        <taxon>Kofleriaceae</taxon>
        <taxon>Haliangium</taxon>
    </lineage>
</organism>
<dbReference type="KEGG" id="hoh:Hoch_4121"/>
<dbReference type="Proteomes" id="UP000001880">
    <property type="component" value="Chromosome"/>
</dbReference>
<dbReference type="HOGENOM" id="CLU_519501_0_0_7"/>
<keyword evidence="3" id="KW-1185">Reference proteome</keyword>
<name>D0LJP5_HALO1</name>
<proteinExistence type="predicted"/>
<sequence length="524" mass="57583">MAISAGALLGCACRDSKPVVIAAGPAGERTTSSPASEGSAAHASGASSAANAPVQASVALTLMTEYAVEDQAVSLGVPFAPGELRDIERVSVRAPGGREVAAHVQELARWPQDDSLRSVLVVFPATLSAGRSDGWTVHYGTPNRGRAEALAPAPDGPVVAVLPPRWYARSRVLGLQQAAVDNREFPRWESTMERALLTMDPRWESYGLSCRGTSGERTYYDAPHTLYLRFIRHGGHERYRRARAEAVWYRDNELTWFADGQVAQYACASDWNPERPMSWRSLRNMLAQGMLADYLITGDPEAARALRGLGEAYLRNLPALSSGERPALVATERNLGWVLMGLASYYAIDPRPELASALDQLVERARRWQAAGTSGAFEHDLHIVDPDECDEGPRGGSPFMTSLLVDGLMDTWMLTGDKRIPGIVTRVAVWLRDRARLPSGAGFRYLWGCADREYGEDQWAELNLLIAHIFGASYHLTGDSAWLRFGDEMARQGMERLYAGRPKQWSQVTRGFSKYLGYRAAVTP</sequence>
<gene>
    <name evidence="2" type="ordered locus">Hoch_4121</name>
</gene>
<dbReference type="OrthoDB" id="5490589at2"/>
<dbReference type="RefSeq" id="WP_012829217.1">
    <property type="nucleotide sequence ID" value="NC_013440.1"/>
</dbReference>
<dbReference type="AlphaFoldDB" id="D0LJP5"/>
<reference evidence="2 3" key="1">
    <citation type="journal article" date="2010" name="Stand. Genomic Sci.">
        <title>Complete genome sequence of Haliangium ochraceum type strain (SMP-2).</title>
        <authorList>
            <consortium name="US DOE Joint Genome Institute (JGI-PGF)"/>
            <person name="Ivanova N."/>
            <person name="Daum C."/>
            <person name="Lang E."/>
            <person name="Abt B."/>
            <person name="Kopitz M."/>
            <person name="Saunders E."/>
            <person name="Lapidus A."/>
            <person name="Lucas S."/>
            <person name="Glavina Del Rio T."/>
            <person name="Nolan M."/>
            <person name="Tice H."/>
            <person name="Copeland A."/>
            <person name="Cheng J.F."/>
            <person name="Chen F."/>
            <person name="Bruce D."/>
            <person name="Goodwin L."/>
            <person name="Pitluck S."/>
            <person name="Mavromatis K."/>
            <person name="Pati A."/>
            <person name="Mikhailova N."/>
            <person name="Chen A."/>
            <person name="Palaniappan K."/>
            <person name="Land M."/>
            <person name="Hauser L."/>
            <person name="Chang Y.J."/>
            <person name="Jeffries C.D."/>
            <person name="Detter J.C."/>
            <person name="Brettin T."/>
            <person name="Rohde M."/>
            <person name="Goker M."/>
            <person name="Bristow J."/>
            <person name="Markowitz V."/>
            <person name="Eisen J.A."/>
            <person name="Hugenholtz P."/>
            <person name="Kyrpides N.C."/>
            <person name="Klenk H.P."/>
        </authorList>
    </citation>
    <scope>NUCLEOTIDE SEQUENCE [LARGE SCALE GENOMIC DNA]</scope>
    <source>
        <strain evidence="3">DSM 14365 / CIP 107738 / JCM 11303 / AJ 13395 / SMP-2</strain>
    </source>
</reference>
<accession>D0LJP5</accession>
<evidence type="ECO:0000313" key="2">
    <source>
        <dbReference type="EMBL" id="ACY16619.1"/>
    </source>
</evidence>
<feature type="region of interest" description="Disordered" evidence="1">
    <location>
        <begin position="25"/>
        <end position="47"/>
    </location>
</feature>
<feature type="compositionally biased region" description="Low complexity" evidence="1">
    <location>
        <begin position="32"/>
        <end position="47"/>
    </location>
</feature>
<evidence type="ECO:0000313" key="3">
    <source>
        <dbReference type="Proteomes" id="UP000001880"/>
    </source>
</evidence>
<dbReference type="EMBL" id="CP001804">
    <property type="protein sequence ID" value="ACY16619.1"/>
    <property type="molecule type" value="Genomic_DNA"/>
</dbReference>
<evidence type="ECO:0000256" key="1">
    <source>
        <dbReference type="SAM" id="MobiDB-lite"/>
    </source>
</evidence>
<evidence type="ECO:0008006" key="4">
    <source>
        <dbReference type="Google" id="ProtNLM"/>
    </source>
</evidence>
<protein>
    <recommendedName>
        <fullName evidence="4">D-glucuronyl C5-epimerase C-terminal domain-containing protein</fullName>
    </recommendedName>
</protein>